<evidence type="ECO:0000313" key="3">
    <source>
        <dbReference type="Proteomes" id="UP001280121"/>
    </source>
</evidence>
<comment type="caution">
    <text evidence="2">The sequence shown here is derived from an EMBL/GenBank/DDBJ whole genome shotgun (WGS) entry which is preliminary data.</text>
</comment>
<dbReference type="Proteomes" id="UP001280121">
    <property type="component" value="Unassembled WGS sequence"/>
</dbReference>
<gene>
    <name evidence="2" type="ORF">Ddye_017451</name>
</gene>
<organism evidence="2 3">
    <name type="scientific">Dipteronia dyeriana</name>
    <dbReference type="NCBI Taxonomy" id="168575"/>
    <lineage>
        <taxon>Eukaryota</taxon>
        <taxon>Viridiplantae</taxon>
        <taxon>Streptophyta</taxon>
        <taxon>Embryophyta</taxon>
        <taxon>Tracheophyta</taxon>
        <taxon>Spermatophyta</taxon>
        <taxon>Magnoliopsida</taxon>
        <taxon>eudicotyledons</taxon>
        <taxon>Gunneridae</taxon>
        <taxon>Pentapetalae</taxon>
        <taxon>rosids</taxon>
        <taxon>malvids</taxon>
        <taxon>Sapindales</taxon>
        <taxon>Sapindaceae</taxon>
        <taxon>Hippocastanoideae</taxon>
        <taxon>Acereae</taxon>
        <taxon>Dipteronia</taxon>
    </lineage>
</organism>
<proteinExistence type="predicted"/>
<dbReference type="EMBL" id="JANJYI010000005">
    <property type="protein sequence ID" value="KAK2649962.1"/>
    <property type="molecule type" value="Genomic_DNA"/>
</dbReference>
<feature type="region of interest" description="Disordered" evidence="1">
    <location>
        <begin position="19"/>
        <end position="47"/>
    </location>
</feature>
<reference evidence="2" key="1">
    <citation type="journal article" date="2023" name="Plant J.">
        <title>Genome sequences and population genomics provide insights into the demographic history, inbreeding, and mutation load of two 'living fossil' tree species of Dipteronia.</title>
        <authorList>
            <person name="Feng Y."/>
            <person name="Comes H.P."/>
            <person name="Chen J."/>
            <person name="Zhu S."/>
            <person name="Lu R."/>
            <person name="Zhang X."/>
            <person name="Li P."/>
            <person name="Qiu J."/>
            <person name="Olsen K.M."/>
            <person name="Qiu Y."/>
        </authorList>
    </citation>
    <scope>NUCLEOTIDE SEQUENCE</scope>
    <source>
        <strain evidence="2">KIB01</strain>
    </source>
</reference>
<protein>
    <submittedName>
        <fullName evidence="2">Uncharacterized protein</fullName>
    </submittedName>
</protein>
<evidence type="ECO:0000256" key="1">
    <source>
        <dbReference type="SAM" id="MobiDB-lite"/>
    </source>
</evidence>
<sequence length="131" mass="14674">MIKTSLPWIPHRILKGTYSPDLSSSQQKSYLMDPTNSPPRLNKSSTGTPAMQQFKIEYFTLSTRRLIRSPTMSLNKTTSYNILISRSGTCIQTCNQEFLGWMLTCTSISARDTSALILTTKKGKSDVSRTS</sequence>
<feature type="compositionally biased region" description="Polar residues" evidence="1">
    <location>
        <begin position="20"/>
        <end position="47"/>
    </location>
</feature>
<name>A0AAD9U9I1_9ROSI</name>
<keyword evidence="3" id="KW-1185">Reference proteome</keyword>
<accession>A0AAD9U9I1</accession>
<dbReference type="AlphaFoldDB" id="A0AAD9U9I1"/>
<evidence type="ECO:0000313" key="2">
    <source>
        <dbReference type="EMBL" id="KAK2649962.1"/>
    </source>
</evidence>